<accession>A0A9X3E2C2</accession>
<comment type="function">
    <text evidence="4">Bifunctional enzyme that catalyzes the enolization of 2,3-diketo-5-methylthiopentyl-1-phosphate (DK-MTP-1-P) into the intermediate 2-hydroxy-3-keto-5-methylthiopentenyl-1-phosphate (HK-MTPenyl-1-P), which is then dephosphorylated to form the acireductone 1,2-dihydroxy-3-keto-5-methylthiopentene (DHK-MTPene).</text>
</comment>
<dbReference type="PANTHER" id="PTHR20371:SF1">
    <property type="entry name" value="ENOLASE-PHOSPHATASE E1"/>
    <property type="match status" value="1"/>
</dbReference>
<keyword evidence="1 4" id="KW-0028">Amino-acid biosynthesis</keyword>
<dbReference type="GO" id="GO:0043715">
    <property type="term" value="F:2,3-diketo-5-methylthiopentyl-1-phosphate enolase activity"/>
    <property type="evidence" value="ECO:0007669"/>
    <property type="project" value="UniProtKB-UniRule"/>
</dbReference>
<sequence length="231" mass="25473">MTQLTFSPDVVLLDIEGTISSQPYVIEVLYGYLRRHMPAYVAAHRDDPVIQKILADTVVLSGSDADPVETLLGWLAEDRKAPPLKKIQGLIWENGYAEGAFKGHIYADALAVLKRWHAAGIPLYIFSSGSIQSQVQFFQFNRAGDLRFLFKGHFDTDTGAKVETASYGKIAEAIGVAPERLLFFSDNPRELVAATAAGVPNVHVLREDTPPDARFAEIRSFEEVELTPGAR</sequence>
<dbReference type="GO" id="GO:0000287">
    <property type="term" value="F:magnesium ion binding"/>
    <property type="evidence" value="ECO:0007669"/>
    <property type="project" value="UniProtKB-UniRule"/>
</dbReference>
<dbReference type="EC" id="3.1.3.77" evidence="4"/>
<keyword evidence="6" id="KW-1185">Reference proteome</keyword>
<comment type="cofactor">
    <cofactor evidence="4">
        <name>Mg(2+)</name>
        <dbReference type="ChEBI" id="CHEBI:18420"/>
    </cofactor>
    <text evidence="4">Binds 1 Mg(2+) ion per subunit.</text>
</comment>
<dbReference type="InterPro" id="IPR023943">
    <property type="entry name" value="Enolase-ppase_E1"/>
</dbReference>
<dbReference type="Gene3D" id="3.40.50.1000">
    <property type="entry name" value="HAD superfamily/HAD-like"/>
    <property type="match status" value="1"/>
</dbReference>
<dbReference type="CDD" id="cd01629">
    <property type="entry name" value="HAD_EP"/>
    <property type="match status" value="1"/>
</dbReference>
<dbReference type="Gene3D" id="1.10.720.60">
    <property type="match status" value="1"/>
</dbReference>
<evidence type="ECO:0000256" key="1">
    <source>
        <dbReference type="ARBA" id="ARBA00022605"/>
    </source>
</evidence>
<evidence type="ECO:0000313" key="6">
    <source>
        <dbReference type="Proteomes" id="UP001144805"/>
    </source>
</evidence>
<comment type="catalytic activity">
    <reaction evidence="4">
        <text>5-methylsulfanyl-2,3-dioxopentyl phosphate + H2O = 1,2-dihydroxy-5-(methylsulfanyl)pent-1-en-3-one + phosphate</text>
        <dbReference type="Rhea" id="RHEA:21700"/>
        <dbReference type="ChEBI" id="CHEBI:15377"/>
        <dbReference type="ChEBI" id="CHEBI:43474"/>
        <dbReference type="ChEBI" id="CHEBI:49252"/>
        <dbReference type="ChEBI" id="CHEBI:58828"/>
        <dbReference type="EC" id="3.1.3.77"/>
    </reaction>
</comment>
<comment type="pathway">
    <text evidence="4">Amino-acid biosynthesis; L-methionine biosynthesis via salvage pathway; L-methionine from S-methyl-5-thio-alpha-D-ribose 1-phosphate: step 4/6.</text>
</comment>
<name>A0A9X3E2C2_9HYPH</name>
<dbReference type="SUPFAM" id="SSF56784">
    <property type="entry name" value="HAD-like"/>
    <property type="match status" value="1"/>
</dbReference>
<comment type="similarity">
    <text evidence="4">Belongs to the HAD-like hydrolase superfamily. MasA/MtnC family.</text>
</comment>
<dbReference type="NCBIfam" id="TIGR01691">
    <property type="entry name" value="enolase-ppase"/>
    <property type="match status" value="1"/>
</dbReference>
<dbReference type="SFLD" id="SFLDG01133">
    <property type="entry name" value="C1.5.4:_Enolase-phosphatase_Li"/>
    <property type="match status" value="1"/>
</dbReference>
<dbReference type="HAMAP" id="MF_01681">
    <property type="entry name" value="Salvage_MtnC"/>
    <property type="match status" value="1"/>
</dbReference>
<dbReference type="EMBL" id="JAPKNK010000004">
    <property type="protein sequence ID" value="MCX5569858.1"/>
    <property type="molecule type" value="Genomic_DNA"/>
</dbReference>
<dbReference type="RefSeq" id="WP_266338828.1">
    <property type="nucleotide sequence ID" value="NZ_JAPKNK010000004.1"/>
</dbReference>
<dbReference type="GO" id="GO:0043716">
    <property type="term" value="F:2-hydroxy-3-keto-5-methylthiopentenyl-1-phosphate phosphatase activity"/>
    <property type="evidence" value="ECO:0007669"/>
    <property type="project" value="UniProtKB-UniRule"/>
</dbReference>
<dbReference type="GO" id="GO:0043874">
    <property type="term" value="F:acireductone synthase activity"/>
    <property type="evidence" value="ECO:0007669"/>
    <property type="project" value="UniProtKB-EC"/>
</dbReference>
<gene>
    <name evidence="4 5" type="primary">mtnC</name>
    <name evidence="5" type="ORF">OSH07_11695</name>
</gene>
<comment type="pathway">
    <text evidence="4">Amino-acid biosynthesis; L-methionine biosynthesis via salvage pathway; L-methionine from S-methyl-5-thio-alpha-D-ribose 1-phosphate: step 3/6.</text>
</comment>
<evidence type="ECO:0000313" key="5">
    <source>
        <dbReference type="EMBL" id="MCX5569858.1"/>
    </source>
</evidence>
<evidence type="ECO:0000256" key="3">
    <source>
        <dbReference type="ARBA" id="ARBA00023167"/>
    </source>
</evidence>
<proteinExistence type="inferred from homology"/>
<keyword evidence="4" id="KW-0479">Metal-binding</keyword>
<dbReference type="InterPro" id="IPR036412">
    <property type="entry name" value="HAD-like_sf"/>
</dbReference>
<keyword evidence="4" id="KW-0460">Magnesium</keyword>
<dbReference type="SFLD" id="SFLDS00003">
    <property type="entry name" value="Haloacid_Dehalogenase"/>
    <property type="match status" value="1"/>
</dbReference>
<dbReference type="Proteomes" id="UP001144805">
    <property type="component" value="Unassembled WGS sequence"/>
</dbReference>
<dbReference type="GO" id="GO:0019509">
    <property type="term" value="P:L-methionine salvage from methylthioadenosine"/>
    <property type="evidence" value="ECO:0007669"/>
    <property type="project" value="UniProtKB-UniRule"/>
</dbReference>
<dbReference type="InterPro" id="IPR023214">
    <property type="entry name" value="HAD_sf"/>
</dbReference>
<dbReference type="Pfam" id="PF00702">
    <property type="entry name" value="Hydrolase"/>
    <property type="match status" value="1"/>
</dbReference>
<protein>
    <recommendedName>
        <fullName evidence="4">Enolase-phosphatase E1</fullName>
        <ecNumber evidence="4">3.1.3.77</ecNumber>
    </recommendedName>
    <alternativeName>
        <fullName evidence="4">2,3-diketo-5-methylthio-1-phosphopentane phosphatase</fullName>
    </alternativeName>
</protein>
<evidence type="ECO:0000256" key="2">
    <source>
        <dbReference type="ARBA" id="ARBA00022801"/>
    </source>
</evidence>
<reference evidence="5" key="1">
    <citation type="submission" date="2022-11" db="EMBL/GenBank/DDBJ databases">
        <title>Biodiversity and phylogenetic relationships of bacteria.</title>
        <authorList>
            <person name="Machado R.A.R."/>
            <person name="Bhat A."/>
            <person name="Loulou A."/>
            <person name="Kallel S."/>
        </authorList>
    </citation>
    <scope>NUCLEOTIDE SEQUENCE</scope>
    <source>
        <strain evidence="5">K-TC2</strain>
    </source>
</reference>
<keyword evidence="2 4" id="KW-0378">Hydrolase</keyword>
<evidence type="ECO:0000256" key="4">
    <source>
        <dbReference type="HAMAP-Rule" id="MF_01681"/>
    </source>
</evidence>
<comment type="caution">
    <text evidence="5">The sequence shown here is derived from an EMBL/GenBank/DDBJ whole genome shotgun (WGS) entry which is preliminary data.</text>
</comment>
<comment type="subunit">
    <text evidence="4">Monomer.</text>
</comment>
<dbReference type="SFLD" id="SFLDG01129">
    <property type="entry name" value="C1.5:_HAD__Beta-PGM__Phosphata"/>
    <property type="match status" value="1"/>
</dbReference>
<dbReference type="PANTHER" id="PTHR20371">
    <property type="entry name" value="ENOLASE-PHOSPHATASE E1"/>
    <property type="match status" value="1"/>
</dbReference>
<keyword evidence="3 4" id="KW-0486">Methionine biosynthesis</keyword>
<dbReference type="AlphaFoldDB" id="A0A9X3E2C2"/>
<organism evidence="5 6">
    <name type="scientific">Kaistia nematophila</name>
    <dbReference type="NCBI Taxonomy" id="2994654"/>
    <lineage>
        <taxon>Bacteria</taxon>
        <taxon>Pseudomonadati</taxon>
        <taxon>Pseudomonadota</taxon>
        <taxon>Alphaproteobacteria</taxon>
        <taxon>Hyphomicrobiales</taxon>
        <taxon>Kaistiaceae</taxon>
        <taxon>Kaistia</taxon>
    </lineage>
</organism>